<dbReference type="AlphaFoldDB" id="A0A1G9PU86"/>
<keyword evidence="7 11" id="KW-0408">Iron</keyword>
<dbReference type="InterPro" id="IPR000836">
    <property type="entry name" value="PRTase_dom"/>
</dbReference>
<comment type="catalytic activity">
    <reaction evidence="7 8">
        <text>5-phospho-beta-D-ribosylamine + L-glutamate + diphosphate = 5-phospho-alpha-D-ribose 1-diphosphate + L-glutamine + H2O</text>
        <dbReference type="Rhea" id="RHEA:14905"/>
        <dbReference type="ChEBI" id="CHEBI:15377"/>
        <dbReference type="ChEBI" id="CHEBI:29985"/>
        <dbReference type="ChEBI" id="CHEBI:33019"/>
        <dbReference type="ChEBI" id="CHEBI:58017"/>
        <dbReference type="ChEBI" id="CHEBI:58359"/>
        <dbReference type="ChEBI" id="CHEBI:58681"/>
        <dbReference type="EC" id="2.4.2.14"/>
    </reaction>
</comment>
<keyword evidence="3 7" id="KW-0328">Glycosyltransferase</keyword>
<comment type="cofactor">
    <cofactor evidence="7 10">
        <name>Mg(2+)</name>
        <dbReference type="ChEBI" id="CHEBI:18420"/>
    </cofactor>
    <text evidence="7 10">Binds 1 Mg(2+) ion per subunit.</text>
</comment>
<evidence type="ECO:0000256" key="4">
    <source>
        <dbReference type="ARBA" id="ARBA00022679"/>
    </source>
</evidence>
<dbReference type="Proteomes" id="UP000199476">
    <property type="component" value="Unassembled WGS sequence"/>
</dbReference>
<keyword evidence="14" id="KW-1185">Reference proteome</keyword>
<dbReference type="Gene3D" id="3.40.50.2020">
    <property type="match status" value="1"/>
</dbReference>
<dbReference type="STRING" id="321763.SAMN04488692_11437"/>
<feature type="binding site" evidence="7 11">
    <location>
        <position position="454"/>
    </location>
    <ligand>
        <name>[4Fe-4S] cluster</name>
        <dbReference type="ChEBI" id="CHEBI:49883"/>
    </ligand>
</feature>
<evidence type="ECO:0000313" key="14">
    <source>
        <dbReference type="Proteomes" id="UP000199476"/>
    </source>
</evidence>
<evidence type="ECO:0000256" key="1">
    <source>
        <dbReference type="ARBA" id="ARBA00005209"/>
    </source>
</evidence>
<dbReference type="PANTHER" id="PTHR11907">
    <property type="entry name" value="AMIDOPHOSPHORIBOSYLTRANSFERASE"/>
    <property type="match status" value="1"/>
</dbReference>
<proteinExistence type="inferred from homology"/>
<dbReference type="SUPFAM" id="SSF53271">
    <property type="entry name" value="PRTase-like"/>
    <property type="match status" value="1"/>
</dbReference>
<keyword evidence="7" id="KW-0004">4Fe-4S</keyword>
<evidence type="ECO:0000256" key="8">
    <source>
        <dbReference type="PIRNR" id="PIRNR000485"/>
    </source>
</evidence>
<dbReference type="Pfam" id="PF13537">
    <property type="entry name" value="GATase_7"/>
    <property type="match status" value="1"/>
</dbReference>
<organism evidence="13 14">
    <name type="scientific">Halarsenatibacter silvermanii</name>
    <dbReference type="NCBI Taxonomy" id="321763"/>
    <lineage>
        <taxon>Bacteria</taxon>
        <taxon>Bacillati</taxon>
        <taxon>Bacillota</taxon>
        <taxon>Clostridia</taxon>
        <taxon>Halanaerobiales</taxon>
        <taxon>Halarsenatibacteraceae</taxon>
        <taxon>Halarsenatibacter</taxon>
    </lineage>
</organism>
<comment type="function">
    <text evidence="7">Catalyzes the formation of phosphoribosylamine from phosphoribosylpyrophosphate (PRPP) and glutamine.</text>
</comment>
<feature type="binding site" evidence="7 11">
    <location>
        <position position="457"/>
    </location>
    <ligand>
        <name>[4Fe-4S] cluster</name>
        <dbReference type="ChEBI" id="CHEBI:49883"/>
    </ligand>
</feature>
<keyword evidence="7 10" id="KW-0479">Metal-binding</keyword>
<evidence type="ECO:0000256" key="10">
    <source>
        <dbReference type="PIRSR" id="PIRSR000485-2"/>
    </source>
</evidence>
<feature type="binding site" evidence="7 10">
    <location>
        <position position="366"/>
    </location>
    <ligand>
        <name>Mg(2+)</name>
        <dbReference type="ChEBI" id="CHEBI:18420"/>
    </ligand>
</feature>
<evidence type="ECO:0000256" key="2">
    <source>
        <dbReference type="ARBA" id="ARBA00010138"/>
    </source>
</evidence>
<dbReference type="GO" id="GO:0004044">
    <property type="term" value="F:amidophosphoribosyltransferase activity"/>
    <property type="evidence" value="ECO:0007669"/>
    <property type="project" value="UniProtKB-UniRule"/>
</dbReference>
<feature type="domain" description="Glutamine amidotransferase type-2" evidence="12">
    <location>
        <begin position="20"/>
        <end position="241"/>
    </location>
</feature>
<dbReference type="GO" id="GO:0009113">
    <property type="term" value="P:purine nucleobase biosynthetic process"/>
    <property type="evidence" value="ECO:0007669"/>
    <property type="project" value="UniProtKB-UniRule"/>
</dbReference>
<dbReference type="Gene3D" id="3.60.20.10">
    <property type="entry name" value="Glutamine Phosphoribosylpyrophosphate, subunit 1, domain 1"/>
    <property type="match status" value="1"/>
</dbReference>
<dbReference type="EMBL" id="FNGO01000014">
    <property type="protein sequence ID" value="SDM02338.1"/>
    <property type="molecule type" value="Genomic_DNA"/>
</dbReference>
<dbReference type="GO" id="GO:0006189">
    <property type="term" value="P:'de novo' IMP biosynthetic process"/>
    <property type="evidence" value="ECO:0007669"/>
    <property type="project" value="UniProtKB-UniRule"/>
</dbReference>
<dbReference type="EC" id="2.4.2.14" evidence="7"/>
<dbReference type="InterPro" id="IPR035584">
    <property type="entry name" value="PurF_N"/>
</dbReference>
<evidence type="ECO:0000256" key="9">
    <source>
        <dbReference type="PIRSR" id="PIRSR000485-1"/>
    </source>
</evidence>
<dbReference type="InterPro" id="IPR029057">
    <property type="entry name" value="PRTase-like"/>
</dbReference>
<dbReference type="PROSITE" id="PS51278">
    <property type="entry name" value="GATASE_TYPE_2"/>
    <property type="match status" value="1"/>
</dbReference>
<feature type="binding site" evidence="7 11">
    <location>
        <position position="257"/>
    </location>
    <ligand>
        <name>[4Fe-4S] cluster</name>
        <dbReference type="ChEBI" id="CHEBI:49883"/>
    </ligand>
</feature>
<dbReference type="UniPathway" id="UPA00074">
    <property type="reaction ID" value="UER00124"/>
</dbReference>
<comment type="cofactor">
    <cofactor evidence="7 11">
        <name>[4Fe-4S] cluster</name>
        <dbReference type="ChEBI" id="CHEBI:49883"/>
    </cofactor>
    <text evidence="7 11">Binds 1 [4Fe-4S] cluster per subunit.</text>
</comment>
<dbReference type="GO" id="GO:0051539">
    <property type="term" value="F:4 iron, 4 sulfur cluster binding"/>
    <property type="evidence" value="ECO:0007669"/>
    <property type="project" value="UniProtKB-KW"/>
</dbReference>
<evidence type="ECO:0000256" key="5">
    <source>
        <dbReference type="ARBA" id="ARBA00022755"/>
    </source>
</evidence>
<accession>A0A1G9PU86</accession>
<gene>
    <name evidence="7" type="primary">purF</name>
    <name evidence="13" type="ORF">SAMN04488692_11437</name>
</gene>
<keyword evidence="6 7" id="KW-0315">Glutamine amidotransferase</keyword>
<dbReference type="NCBIfam" id="TIGR01134">
    <property type="entry name" value="purF"/>
    <property type="match status" value="1"/>
</dbReference>
<protein>
    <recommendedName>
        <fullName evidence="7">Amidophosphoribosyltransferase</fullName>
        <shortName evidence="7">ATase</shortName>
        <ecNumber evidence="7">2.4.2.14</ecNumber>
    </recommendedName>
    <alternativeName>
        <fullName evidence="7">Glutamine phosphoribosylpyrophosphate amidotransferase</fullName>
        <shortName evidence="7">GPATase</shortName>
    </alternativeName>
</protein>
<dbReference type="CDD" id="cd06223">
    <property type="entry name" value="PRTases_typeI"/>
    <property type="match status" value="1"/>
</dbReference>
<keyword evidence="4 7" id="KW-0808">Transferase</keyword>
<evidence type="ECO:0000259" key="12">
    <source>
        <dbReference type="PROSITE" id="PS51278"/>
    </source>
</evidence>
<reference evidence="13 14" key="1">
    <citation type="submission" date="2016-10" db="EMBL/GenBank/DDBJ databases">
        <authorList>
            <person name="de Groot N.N."/>
        </authorList>
    </citation>
    <scope>NUCLEOTIDE SEQUENCE [LARGE SCALE GENOMIC DNA]</scope>
    <source>
        <strain evidence="13 14">SLAS-1</strain>
    </source>
</reference>
<evidence type="ECO:0000256" key="11">
    <source>
        <dbReference type="PIRSR" id="PIRSR000485-3"/>
    </source>
</evidence>
<evidence type="ECO:0000256" key="3">
    <source>
        <dbReference type="ARBA" id="ARBA00022676"/>
    </source>
</evidence>
<dbReference type="InterPro" id="IPR017932">
    <property type="entry name" value="GATase_2_dom"/>
</dbReference>
<comment type="similarity">
    <text evidence="2 7 8">In the C-terminal section; belongs to the purine/pyrimidine phosphoribosyltransferase family.</text>
</comment>
<evidence type="ECO:0000256" key="6">
    <source>
        <dbReference type="ARBA" id="ARBA00022962"/>
    </source>
</evidence>
<dbReference type="SUPFAM" id="SSF56235">
    <property type="entry name" value="N-terminal nucleophile aminohydrolases (Ntn hydrolases)"/>
    <property type="match status" value="1"/>
</dbReference>
<dbReference type="GO" id="GO:0000287">
    <property type="term" value="F:magnesium ion binding"/>
    <property type="evidence" value="ECO:0007669"/>
    <property type="project" value="UniProtKB-UniRule"/>
</dbReference>
<keyword evidence="5 7" id="KW-0658">Purine biosynthesis</keyword>
<dbReference type="InterPro" id="IPR005854">
    <property type="entry name" value="PurF"/>
</dbReference>
<dbReference type="RefSeq" id="WP_089760635.1">
    <property type="nucleotide sequence ID" value="NZ_FNGO01000014.1"/>
</dbReference>
<evidence type="ECO:0000313" key="13">
    <source>
        <dbReference type="EMBL" id="SDM02338.1"/>
    </source>
</evidence>
<comment type="pathway">
    <text evidence="1 7 8">Purine metabolism; IMP biosynthesis via de novo pathway; N(1)-(5-phospho-D-ribosyl)glycinamide from 5-phospho-alpha-D-ribose 1-diphosphate: step 1/2.</text>
</comment>
<name>A0A1G9PU86_9FIRM</name>
<dbReference type="HAMAP" id="MF_01931">
    <property type="entry name" value="PurF"/>
    <property type="match status" value="1"/>
</dbReference>
<dbReference type="CDD" id="cd00715">
    <property type="entry name" value="GPATase_N"/>
    <property type="match status" value="1"/>
</dbReference>
<keyword evidence="7 11" id="KW-0411">Iron-sulfur</keyword>
<feature type="binding site" evidence="7 11">
    <location>
        <position position="403"/>
    </location>
    <ligand>
        <name>[4Fe-4S] cluster</name>
        <dbReference type="ChEBI" id="CHEBI:49883"/>
    </ligand>
</feature>
<dbReference type="PIRSF" id="PIRSF000485">
    <property type="entry name" value="Amd_phspho_trans"/>
    <property type="match status" value="1"/>
</dbReference>
<feature type="binding site" evidence="7 10">
    <location>
        <position position="367"/>
    </location>
    <ligand>
        <name>Mg(2+)</name>
        <dbReference type="ChEBI" id="CHEBI:18420"/>
    </ligand>
</feature>
<keyword evidence="7 10" id="KW-0460">Magnesium</keyword>
<feature type="binding site" evidence="7 10">
    <location>
        <position position="304"/>
    </location>
    <ligand>
        <name>Mg(2+)</name>
        <dbReference type="ChEBI" id="CHEBI:18420"/>
    </ligand>
</feature>
<dbReference type="OrthoDB" id="9801213at2"/>
<dbReference type="InterPro" id="IPR029055">
    <property type="entry name" value="Ntn_hydrolases_N"/>
</dbReference>
<sequence>MELSHKRQTKGIMDGPAEECGVIGIYSPDCDADIASLSYLALYALQHRGQQSAGICVSGEDGFESQRGLGLVTDVFEKEDLAEMSGNLALGHVRYSTTGSEKMINAQPLLTSSIKGDLALALNGNIINHSELRSNLEERGAIFHSDLDTEVIAHLTAHSFSDDPVEALVESLHKLKGAFSLVAMTENRLVAARDSRGFRPLILGKREDTYILASETCAFDILEAEKLREIEPGELIVIDGSGIQSRFYREQCQSSFCSFEFIYFARPDSIIGGQNVRLARKKMGWNLSQEAEIDGDIVVPVPSSGISAGLGFSEESGLPYKQGILQNKYIGRSFVMPTENIRDLQVRAKLNPISSIINDSRVILIDDSIVRGTTSRQIIKMLRSAGAREVHMGVSSPAVAYPCYYGMDTSRRQQLIAAEKSREEIREHIGADSLTYLSRKGLLAAINAADRDYCTACFDGEYPLAR</sequence>
<feature type="active site" description="Nucleophile" evidence="7 9">
    <location>
        <position position="20"/>
    </location>
</feature>
<evidence type="ECO:0000256" key="7">
    <source>
        <dbReference type="HAMAP-Rule" id="MF_01931"/>
    </source>
</evidence>